<organism evidence="1 2">
    <name type="scientific">Brassicogethes aeneus</name>
    <name type="common">Rape pollen beetle</name>
    <name type="synonym">Meligethes aeneus</name>
    <dbReference type="NCBI Taxonomy" id="1431903"/>
    <lineage>
        <taxon>Eukaryota</taxon>
        <taxon>Metazoa</taxon>
        <taxon>Ecdysozoa</taxon>
        <taxon>Arthropoda</taxon>
        <taxon>Hexapoda</taxon>
        <taxon>Insecta</taxon>
        <taxon>Pterygota</taxon>
        <taxon>Neoptera</taxon>
        <taxon>Endopterygota</taxon>
        <taxon>Coleoptera</taxon>
        <taxon>Polyphaga</taxon>
        <taxon>Cucujiformia</taxon>
        <taxon>Nitidulidae</taxon>
        <taxon>Meligethinae</taxon>
        <taxon>Brassicogethes</taxon>
    </lineage>
</organism>
<evidence type="ECO:0000313" key="1">
    <source>
        <dbReference type="EMBL" id="CAH0546203.1"/>
    </source>
</evidence>
<dbReference type="EMBL" id="OV121132">
    <property type="protein sequence ID" value="CAH0546203.1"/>
    <property type="molecule type" value="Genomic_DNA"/>
</dbReference>
<dbReference type="InterPro" id="IPR014752">
    <property type="entry name" value="Arrestin-like_C"/>
</dbReference>
<keyword evidence="2" id="KW-1185">Reference proteome</keyword>
<dbReference type="OrthoDB" id="2333384at2759"/>
<dbReference type="AlphaFoldDB" id="A0A9P0FAP2"/>
<gene>
    <name evidence="1" type="ORF">MELIAE_LOCUS421</name>
</gene>
<reference evidence="1" key="1">
    <citation type="submission" date="2021-12" db="EMBL/GenBank/DDBJ databases">
        <authorList>
            <person name="King R."/>
        </authorList>
    </citation>
    <scope>NUCLEOTIDE SEQUENCE</scope>
</reference>
<accession>A0A9P0FAP2</accession>
<name>A0A9P0FAP2_BRAAE</name>
<protein>
    <submittedName>
        <fullName evidence="1">Uncharacterized protein</fullName>
    </submittedName>
</protein>
<sequence length="406" mass="46488">MISQSTTGLQLSKTLIDNNEEIGVNVNVFDSTKKSRINGSVSIVSTRPLKYKQLILEVNNTSECKFELEKSMYVFPRIYAKGTVMESRQQFFFLRRVVEKVDYYCNDPKNSAVFNFNFGWPNRLPATWTGDHGNIKYLCKTILVCEDITHVHVQEIYFAPNRKLCLEKQLLCESRQDVTRKFTFGKNGRISVSFWIPISGIAVGQSLPAVCSINNESKLNFSGLVFVLTRIDVYRSDKPINVVKEVRTDVCRVARMVHILKGKFYFYAILKTDENVSPTNQFYKLDAIQVKYEVWVSVQGNFKKNMGYGHPNVDTPGMAVIIGSEPLINYNVDLVTKSVLKNIFYTPPLKNFPQQHVISEALTTVDEVIDEQTNINLLRQLEENEKAITEMIEDTSDDDEVLNFFS</sequence>
<evidence type="ECO:0000313" key="2">
    <source>
        <dbReference type="Proteomes" id="UP001154078"/>
    </source>
</evidence>
<dbReference type="Proteomes" id="UP001154078">
    <property type="component" value="Chromosome 1"/>
</dbReference>
<proteinExistence type="predicted"/>
<dbReference type="Gene3D" id="2.60.40.640">
    <property type="match status" value="2"/>
</dbReference>